<reference evidence="1 2" key="1">
    <citation type="journal article" date="2019" name="Genome Biol. Evol.">
        <title>Insights into the evolution of the New World diploid cottons (Gossypium, subgenus Houzingenia) based on genome sequencing.</title>
        <authorList>
            <person name="Grover C.E."/>
            <person name="Arick M.A. 2nd"/>
            <person name="Thrash A."/>
            <person name="Conover J.L."/>
            <person name="Sanders W.S."/>
            <person name="Peterson D.G."/>
            <person name="Frelichowski J.E."/>
            <person name="Scheffler J.A."/>
            <person name="Scheffler B.E."/>
            <person name="Wendel J.F."/>
        </authorList>
    </citation>
    <scope>NUCLEOTIDE SEQUENCE [LARGE SCALE GENOMIC DNA]</scope>
    <source>
        <strain evidence="1">8</strain>
        <tissue evidence="1">Leaf</tissue>
    </source>
</reference>
<dbReference type="Proteomes" id="UP000593568">
    <property type="component" value="Unassembled WGS sequence"/>
</dbReference>
<name>A0A7J9FQC9_9ROSI</name>
<evidence type="ECO:0008006" key="3">
    <source>
        <dbReference type="Google" id="ProtNLM"/>
    </source>
</evidence>
<comment type="caution">
    <text evidence="1">The sequence shown here is derived from an EMBL/GenBank/DDBJ whole genome shotgun (WGS) entry which is preliminary data.</text>
</comment>
<protein>
    <recommendedName>
        <fullName evidence="3">MADS-box domain-containing protein</fullName>
    </recommendedName>
</protein>
<gene>
    <name evidence="1" type="ORF">Gotri_025027</name>
</gene>
<keyword evidence="2" id="KW-1185">Reference proteome</keyword>
<dbReference type="AlphaFoldDB" id="A0A7J9FQC9"/>
<evidence type="ECO:0000313" key="1">
    <source>
        <dbReference type="EMBL" id="MBA0787483.1"/>
    </source>
</evidence>
<evidence type="ECO:0000313" key="2">
    <source>
        <dbReference type="Proteomes" id="UP000593568"/>
    </source>
</evidence>
<organism evidence="1 2">
    <name type="scientific">Gossypium trilobum</name>
    <dbReference type="NCBI Taxonomy" id="34281"/>
    <lineage>
        <taxon>Eukaryota</taxon>
        <taxon>Viridiplantae</taxon>
        <taxon>Streptophyta</taxon>
        <taxon>Embryophyta</taxon>
        <taxon>Tracheophyta</taxon>
        <taxon>Spermatophyta</taxon>
        <taxon>Magnoliopsida</taxon>
        <taxon>eudicotyledons</taxon>
        <taxon>Gunneridae</taxon>
        <taxon>Pentapetalae</taxon>
        <taxon>rosids</taxon>
        <taxon>malvids</taxon>
        <taxon>Malvales</taxon>
        <taxon>Malvaceae</taxon>
        <taxon>Malvoideae</taxon>
        <taxon>Gossypium</taxon>
    </lineage>
</organism>
<accession>A0A7J9FQC9</accession>
<proteinExistence type="predicted"/>
<dbReference type="EMBL" id="JABEZW010225926">
    <property type="protein sequence ID" value="MBA0787483.1"/>
    <property type="molecule type" value="Genomic_DNA"/>
</dbReference>
<sequence length="31" mass="3366">MASSGKKTGGKRKIEIKVIENKDDGIISFSK</sequence>